<dbReference type="InterPro" id="IPR008274">
    <property type="entry name" value="AldOxase/xan_DH_MoCoBD1"/>
</dbReference>
<comment type="caution">
    <text evidence="2">The sequence shown here is derived from an EMBL/GenBank/DDBJ whole genome shotgun (WGS) entry which is preliminary data.</text>
</comment>
<dbReference type="InterPro" id="IPR006311">
    <property type="entry name" value="TAT_signal"/>
</dbReference>
<proteinExistence type="predicted"/>
<gene>
    <name evidence="2" type="ORF">K7C98_30955</name>
</gene>
<dbReference type="PANTHER" id="PTHR47495">
    <property type="entry name" value="ALDEHYDE DEHYDROGENASE"/>
    <property type="match status" value="1"/>
</dbReference>
<dbReference type="Pfam" id="PF02738">
    <property type="entry name" value="MoCoBD_1"/>
    <property type="match status" value="1"/>
</dbReference>
<name>A0ABS7U060_9BACT</name>
<evidence type="ECO:0000313" key="3">
    <source>
        <dbReference type="Proteomes" id="UP001139031"/>
    </source>
</evidence>
<dbReference type="Proteomes" id="UP001139031">
    <property type="component" value="Unassembled WGS sequence"/>
</dbReference>
<evidence type="ECO:0000313" key="2">
    <source>
        <dbReference type="EMBL" id="MBZ5713671.1"/>
    </source>
</evidence>
<keyword evidence="3" id="KW-1185">Reference proteome</keyword>
<sequence length="761" mass="81121">MTARSGPPILLLRRTFLAGLGGALTGLALGSRVGVAGPALPPAVDEAVKAEAAAEGAGLRPNLFVHVTPNGGVTIACARAEMGQGVRSSLPVLIADELGADMRRVEVVQAPGDPAYGDQNTDGSHSVRGFYDALRKLGACARMMLIAAAAVRWRVPASTCEAHDHAVHHPATGRSLGFGELAIAAAKLPVPQDILLRPRVELLHVGKELPLLDGPDIVTGRAIFGADVRLPGMLTAVIARPPVVGGRATQHDASKTLAVPGVRHVVPLPAPQPPFAFQPLGGVAVVADDTWSALRGRARLEVTWAPGANGDYDSSEYCEVLLAAVSAPGHVVREVGDVVRALGSASKRVEATYHVPHLAHAAMEPPVAVVRFDGQKCEVWAATQNPQAARKEVARALDIAPDQVTVNVTLLGGAFGRKSKPDYVVEAALLAKATGSPVRVQWTREDDIQHDYYHTVSTQRLEAGLDEVGKVVAWRHRTAFPPIGSTFTDTTLSVPGELQQGVLDVPLAIANVRAENCEARAHTRIGWLRSVANIYHAFAVQSFIAEIAHARGSDPRETLLEIIGPPRLVGLEELGVQSLPNYDQPLAEHPIDTGRHRRVIERVTDMARWSDREQRNRALGLAVHRSFLTYVASVVSVIRDPEGRLVVDEVWTSLDAGTLVNRERVRSQFEGAVIFALGHALYGEITMKGGATVQSNFRDYRLMRIGEAPRAIHLDIVDSDGPSGGAGEPGVPPVAPALANAIFALTGQRVRELPIARSLKV</sequence>
<dbReference type="InterPro" id="IPR000674">
    <property type="entry name" value="Ald_Oxase/Xan_DH_a/b"/>
</dbReference>
<evidence type="ECO:0000259" key="1">
    <source>
        <dbReference type="SMART" id="SM01008"/>
    </source>
</evidence>
<protein>
    <submittedName>
        <fullName evidence="2">Molybdopterin-dependent oxidoreductase</fullName>
    </submittedName>
</protein>
<accession>A0ABS7U060</accession>
<dbReference type="InterPro" id="IPR012368">
    <property type="entry name" value="OxRdtase_Mopterin-bd_su_IorB"/>
</dbReference>
<dbReference type="EMBL" id="JAIRAU010000043">
    <property type="protein sequence ID" value="MBZ5713671.1"/>
    <property type="molecule type" value="Genomic_DNA"/>
</dbReference>
<dbReference type="InterPro" id="IPR037165">
    <property type="entry name" value="AldOxase/xan_DH_Mopterin-bd_sf"/>
</dbReference>
<dbReference type="InterPro" id="IPR046867">
    <property type="entry name" value="AldOxase/xan_DH_MoCoBD2"/>
</dbReference>
<organism evidence="2 3">
    <name type="scientific">Nannocystis pusilla</name>
    <dbReference type="NCBI Taxonomy" id="889268"/>
    <lineage>
        <taxon>Bacteria</taxon>
        <taxon>Pseudomonadati</taxon>
        <taxon>Myxococcota</taxon>
        <taxon>Polyangia</taxon>
        <taxon>Nannocystales</taxon>
        <taxon>Nannocystaceae</taxon>
        <taxon>Nannocystis</taxon>
    </lineage>
</organism>
<dbReference type="PROSITE" id="PS51318">
    <property type="entry name" value="TAT"/>
    <property type="match status" value="1"/>
</dbReference>
<dbReference type="Pfam" id="PF20256">
    <property type="entry name" value="MoCoBD_2"/>
    <property type="match status" value="2"/>
</dbReference>
<feature type="domain" description="Aldehyde oxidase/xanthine dehydrogenase a/b hammerhead" evidence="1">
    <location>
        <begin position="219"/>
        <end position="308"/>
    </location>
</feature>
<dbReference type="PANTHER" id="PTHR47495:SF3">
    <property type="entry name" value="BLR6219 PROTEIN"/>
    <property type="match status" value="1"/>
</dbReference>
<dbReference type="InterPro" id="IPR052516">
    <property type="entry name" value="N-heterocyclic_Hydroxylase"/>
</dbReference>
<reference evidence="2" key="1">
    <citation type="submission" date="2021-08" db="EMBL/GenBank/DDBJ databases">
        <authorList>
            <person name="Stevens D.C."/>
        </authorList>
    </citation>
    <scope>NUCLEOTIDE SEQUENCE</scope>
    <source>
        <strain evidence="2">DSM 53165</strain>
    </source>
</reference>
<dbReference type="SUPFAM" id="SSF56003">
    <property type="entry name" value="Molybdenum cofactor-binding domain"/>
    <property type="match status" value="2"/>
</dbReference>
<dbReference type="Gene3D" id="3.90.1170.50">
    <property type="entry name" value="Aldehyde oxidase/xanthine dehydrogenase, a/b hammerhead"/>
    <property type="match status" value="1"/>
</dbReference>
<dbReference type="SMART" id="SM01008">
    <property type="entry name" value="Ald_Xan_dh_C"/>
    <property type="match status" value="1"/>
</dbReference>
<dbReference type="Gene3D" id="3.30.365.10">
    <property type="entry name" value="Aldehyde oxidase/xanthine dehydrogenase, molybdopterin binding domain"/>
    <property type="match status" value="4"/>
</dbReference>
<dbReference type="RefSeq" id="WP_224195404.1">
    <property type="nucleotide sequence ID" value="NZ_JAIRAU010000043.1"/>
</dbReference>
<dbReference type="PIRSF" id="PIRSF036389">
    <property type="entry name" value="IOR_B"/>
    <property type="match status" value="1"/>
</dbReference>